<name>A0A4V6HSE6_9FIRM</name>
<accession>A0A4V6HSE6</accession>
<dbReference type="PANTHER" id="PTHR42939:SF3">
    <property type="entry name" value="ABC TRANSPORTER ATP-BINDING COMPONENT"/>
    <property type="match status" value="1"/>
</dbReference>
<dbReference type="PROSITE" id="PS00211">
    <property type="entry name" value="ABC_TRANSPORTER_1"/>
    <property type="match status" value="1"/>
</dbReference>
<sequence length="285" mass="32528">MNILEVEGLSKQRGGFQLNDISFQIPAGYICGYVGQNGAGKTTTIKLIMEQLKHEMGTIRVNGITFEEDEIKYKDQIGYIADECYLPGEYTAAKLAAILAGFYPSFQKKVFYDYLTKWNLPKDQKIKEFSKGMKVRIMFACALSRDTKILIMDEATSGLDPVIRTEILEELQEYIEDGERSVLLSTHIMSDLDQVADFIFFLNQGNKVFFDTKDEILDKYVVIKGGLEDLTGDLEKKLIGAKKTQIGFEGLLETEQLEYIRKDFLVEKPSIEQIIVFYIQGVRKR</sequence>
<keyword evidence="3 5" id="KW-0067">ATP-binding</keyword>
<evidence type="ECO:0000256" key="1">
    <source>
        <dbReference type="ARBA" id="ARBA00022448"/>
    </source>
</evidence>
<dbReference type="InterPro" id="IPR003593">
    <property type="entry name" value="AAA+_ATPase"/>
</dbReference>
<dbReference type="Pfam" id="PF00005">
    <property type="entry name" value="ABC_tran"/>
    <property type="match status" value="1"/>
</dbReference>
<dbReference type="PROSITE" id="PS50893">
    <property type="entry name" value="ABC_TRANSPORTER_2"/>
    <property type="match status" value="1"/>
</dbReference>
<comment type="caution">
    <text evidence="5">The sequence shown here is derived from an EMBL/GenBank/DDBJ whole genome shotgun (WGS) entry which is preliminary data.</text>
</comment>
<keyword evidence="2" id="KW-0547">Nucleotide-binding</keyword>
<evidence type="ECO:0000256" key="2">
    <source>
        <dbReference type="ARBA" id="ARBA00022741"/>
    </source>
</evidence>
<dbReference type="GO" id="GO:0016887">
    <property type="term" value="F:ATP hydrolysis activity"/>
    <property type="evidence" value="ECO:0007669"/>
    <property type="project" value="InterPro"/>
</dbReference>
<dbReference type="SMART" id="SM00382">
    <property type="entry name" value="AAA"/>
    <property type="match status" value="1"/>
</dbReference>
<dbReference type="Proteomes" id="UP000306509">
    <property type="component" value="Unassembled WGS sequence"/>
</dbReference>
<proteinExistence type="predicted"/>
<protein>
    <submittedName>
        <fullName evidence="5">ABC-type transporter ATP-binding protein EcsA</fullName>
    </submittedName>
</protein>
<dbReference type="RefSeq" id="WP_138001662.1">
    <property type="nucleotide sequence ID" value="NZ_CAUSDN010000294.1"/>
</dbReference>
<feature type="domain" description="ABC transporter" evidence="4">
    <location>
        <begin position="1"/>
        <end position="229"/>
    </location>
</feature>
<evidence type="ECO:0000256" key="3">
    <source>
        <dbReference type="ARBA" id="ARBA00022840"/>
    </source>
</evidence>
<dbReference type="PANTHER" id="PTHR42939">
    <property type="entry name" value="ABC TRANSPORTER ATP-BINDING PROTEIN ALBC-RELATED"/>
    <property type="match status" value="1"/>
</dbReference>
<gene>
    <name evidence="5" type="primary">ecsA_1</name>
    <name evidence="5" type="ORF">DSM106044_00393</name>
</gene>
<dbReference type="InterPro" id="IPR017871">
    <property type="entry name" value="ABC_transporter-like_CS"/>
</dbReference>
<dbReference type="AlphaFoldDB" id="A0A4V6HSE6"/>
<organism evidence="5 6">
    <name type="scientific">Robinsoniella peoriensis</name>
    <dbReference type="NCBI Taxonomy" id="180332"/>
    <lineage>
        <taxon>Bacteria</taxon>
        <taxon>Bacillati</taxon>
        <taxon>Bacillota</taxon>
        <taxon>Clostridia</taxon>
        <taxon>Lachnospirales</taxon>
        <taxon>Lachnospiraceae</taxon>
        <taxon>Robinsoniella</taxon>
    </lineage>
</organism>
<dbReference type="InterPro" id="IPR027417">
    <property type="entry name" value="P-loop_NTPase"/>
</dbReference>
<dbReference type="CDD" id="cd03230">
    <property type="entry name" value="ABC_DR_subfamily_A"/>
    <property type="match status" value="1"/>
</dbReference>
<evidence type="ECO:0000313" key="5">
    <source>
        <dbReference type="EMBL" id="TLD02658.1"/>
    </source>
</evidence>
<keyword evidence="6" id="KW-1185">Reference proteome</keyword>
<reference evidence="5 6" key="1">
    <citation type="journal article" date="2019" name="Anaerobe">
        <title>Detection of Robinsoniella peoriensis in multiple bone samples of a trauma patient.</title>
        <authorList>
            <person name="Schrottner P."/>
            <person name="Hartwich K."/>
            <person name="Bunk B."/>
            <person name="Schober I."/>
            <person name="Helbig S."/>
            <person name="Rudolph W.W."/>
            <person name="Gunzer F."/>
        </authorList>
    </citation>
    <scope>NUCLEOTIDE SEQUENCE [LARGE SCALE GENOMIC DNA]</scope>
    <source>
        <strain evidence="5 6">DSM 106044</strain>
    </source>
</reference>
<dbReference type="GO" id="GO:0005524">
    <property type="term" value="F:ATP binding"/>
    <property type="evidence" value="ECO:0007669"/>
    <property type="project" value="UniProtKB-KW"/>
</dbReference>
<dbReference type="Gene3D" id="3.40.50.300">
    <property type="entry name" value="P-loop containing nucleotide triphosphate hydrolases"/>
    <property type="match status" value="1"/>
</dbReference>
<dbReference type="SUPFAM" id="SSF52540">
    <property type="entry name" value="P-loop containing nucleoside triphosphate hydrolases"/>
    <property type="match status" value="1"/>
</dbReference>
<dbReference type="EMBL" id="QGQD01000007">
    <property type="protein sequence ID" value="TLD02658.1"/>
    <property type="molecule type" value="Genomic_DNA"/>
</dbReference>
<dbReference type="InterPro" id="IPR003439">
    <property type="entry name" value="ABC_transporter-like_ATP-bd"/>
</dbReference>
<dbReference type="STRING" id="180332.GCA_000797495_01520"/>
<evidence type="ECO:0000259" key="4">
    <source>
        <dbReference type="PROSITE" id="PS50893"/>
    </source>
</evidence>
<keyword evidence="1" id="KW-0813">Transport</keyword>
<dbReference type="InterPro" id="IPR051782">
    <property type="entry name" value="ABC_Transporter_VariousFunc"/>
</dbReference>
<evidence type="ECO:0000313" key="6">
    <source>
        <dbReference type="Proteomes" id="UP000306509"/>
    </source>
</evidence>